<proteinExistence type="predicted"/>
<keyword evidence="3" id="KW-1185">Reference proteome</keyword>
<feature type="transmembrane region" description="Helical" evidence="1">
    <location>
        <begin position="6"/>
        <end position="29"/>
    </location>
</feature>
<gene>
    <name evidence="2" type="ORF">HOP52_06390</name>
</gene>
<dbReference type="EMBL" id="JABFUC010000004">
    <property type="protein sequence ID" value="MCG6657394.1"/>
    <property type="molecule type" value="Genomic_DNA"/>
</dbReference>
<accession>A0ABS9P6I8</accession>
<dbReference type="Proteomes" id="UP000814385">
    <property type="component" value="Unassembled WGS sequence"/>
</dbReference>
<comment type="caution">
    <text evidence="2">The sequence shown here is derived from an EMBL/GenBank/DDBJ whole genome shotgun (WGS) entry which is preliminary data.</text>
</comment>
<protein>
    <submittedName>
        <fullName evidence="2">Uncharacterized protein</fullName>
    </submittedName>
</protein>
<dbReference type="RefSeq" id="WP_238976531.1">
    <property type="nucleotide sequence ID" value="NZ_JABFUC010000004.1"/>
</dbReference>
<feature type="transmembrane region" description="Helical" evidence="1">
    <location>
        <begin position="36"/>
        <end position="55"/>
    </location>
</feature>
<keyword evidence="1" id="KW-0812">Transmembrane</keyword>
<evidence type="ECO:0000313" key="2">
    <source>
        <dbReference type="EMBL" id="MCG6657394.1"/>
    </source>
</evidence>
<evidence type="ECO:0000256" key="1">
    <source>
        <dbReference type="SAM" id="Phobius"/>
    </source>
</evidence>
<reference evidence="2 3" key="1">
    <citation type="submission" date="2020-05" db="EMBL/GenBank/DDBJ databases">
        <title>Comparative genomic analysis of denitrifying bacteria from Halomonas genus.</title>
        <authorList>
            <person name="Wang L."/>
            <person name="Shao Z."/>
        </authorList>
    </citation>
    <scope>NUCLEOTIDE SEQUENCE [LARGE SCALE GENOMIC DNA]</scope>
    <source>
        <strain evidence="2 3">A4</strain>
    </source>
</reference>
<keyword evidence="1" id="KW-1133">Transmembrane helix</keyword>
<evidence type="ECO:0000313" key="3">
    <source>
        <dbReference type="Proteomes" id="UP000814385"/>
    </source>
</evidence>
<name>A0ABS9P6I8_9GAMM</name>
<keyword evidence="1" id="KW-0472">Membrane</keyword>
<sequence>MPLQELLEMAIFLFNLTGLVICLIGLTLAQRMSRRWPGYALAAGGFGVAATPLLYQMLAAG</sequence>
<organism evidence="2 3">
    <name type="scientific">Billgrantia campisalis</name>
    <dbReference type="NCBI Taxonomy" id="74661"/>
    <lineage>
        <taxon>Bacteria</taxon>
        <taxon>Pseudomonadati</taxon>
        <taxon>Pseudomonadota</taxon>
        <taxon>Gammaproteobacteria</taxon>
        <taxon>Oceanospirillales</taxon>
        <taxon>Halomonadaceae</taxon>
        <taxon>Billgrantia</taxon>
    </lineage>
</organism>